<reference evidence="3" key="1">
    <citation type="journal article" date="2024" name="IScience">
        <title>Strigolactones Initiate the Formation of Haustorium-like Structures in Castilleja.</title>
        <authorList>
            <person name="Buerger M."/>
            <person name="Peterson D."/>
            <person name="Chory J."/>
        </authorList>
    </citation>
    <scope>NUCLEOTIDE SEQUENCE [LARGE SCALE GENOMIC DNA]</scope>
</reference>
<gene>
    <name evidence="2" type="ORF">CASFOL_002913</name>
</gene>
<dbReference type="AlphaFoldDB" id="A0ABD3EG40"/>
<sequence>MESHDDVARAKGKKVARAYDTKDDYRSPEKEGLHNLSRKSKENGTFEQKRIEIELREKSLESLRAKKGIGN</sequence>
<evidence type="ECO:0000313" key="2">
    <source>
        <dbReference type="EMBL" id="KAL3653232.1"/>
    </source>
</evidence>
<comment type="caution">
    <text evidence="2">The sequence shown here is derived from an EMBL/GenBank/DDBJ whole genome shotgun (WGS) entry which is preliminary data.</text>
</comment>
<organism evidence="2 3">
    <name type="scientific">Castilleja foliolosa</name>
    <dbReference type="NCBI Taxonomy" id="1961234"/>
    <lineage>
        <taxon>Eukaryota</taxon>
        <taxon>Viridiplantae</taxon>
        <taxon>Streptophyta</taxon>
        <taxon>Embryophyta</taxon>
        <taxon>Tracheophyta</taxon>
        <taxon>Spermatophyta</taxon>
        <taxon>Magnoliopsida</taxon>
        <taxon>eudicotyledons</taxon>
        <taxon>Gunneridae</taxon>
        <taxon>Pentapetalae</taxon>
        <taxon>asterids</taxon>
        <taxon>lamiids</taxon>
        <taxon>Lamiales</taxon>
        <taxon>Orobanchaceae</taxon>
        <taxon>Pedicularideae</taxon>
        <taxon>Castillejinae</taxon>
        <taxon>Castilleja</taxon>
    </lineage>
</organism>
<accession>A0ABD3EG40</accession>
<protein>
    <submittedName>
        <fullName evidence="2">Uncharacterized protein</fullName>
    </submittedName>
</protein>
<proteinExistence type="predicted"/>
<name>A0ABD3EG40_9LAMI</name>
<keyword evidence="3" id="KW-1185">Reference proteome</keyword>
<dbReference type="EMBL" id="JAVIJP010000005">
    <property type="protein sequence ID" value="KAL3653232.1"/>
    <property type="molecule type" value="Genomic_DNA"/>
</dbReference>
<evidence type="ECO:0000313" key="3">
    <source>
        <dbReference type="Proteomes" id="UP001632038"/>
    </source>
</evidence>
<evidence type="ECO:0000256" key="1">
    <source>
        <dbReference type="SAM" id="MobiDB-lite"/>
    </source>
</evidence>
<feature type="region of interest" description="Disordered" evidence="1">
    <location>
        <begin position="1"/>
        <end position="46"/>
    </location>
</feature>
<feature type="compositionally biased region" description="Basic and acidic residues" evidence="1">
    <location>
        <begin position="17"/>
        <end position="46"/>
    </location>
</feature>
<dbReference type="Proteomes" id="UP001632038">
    <property type="component" value="Unassembled WGS sequence"/>
</dbReference>